<gene>
    <name evidence="1" type="ORF">IWQ57_007043</name>
</gene>
<evidence type="ECO:0000313" key="1">
    <source>
        <dbReference type="EMBL" id="KAJ2757627.1"/>
    </source>
</evidence>
<dbReference type="Proteomes" id="UP001140234">
    <property type="component" value="Unassembled WGS sequence"/>
</dbReference>
<reference evidence="1" key="1">
    <citation type="submission" date="2022-07" db="EMBL/GenBank/DDBJ databases">
        <title>Phylogenomic reconstructions and comparative analyses of Kickxellomycotina fungi.</title>
        <authorList>
            <person name="Reynolds N.K."/>
            <person name="Stajich J.E."/>
            <person name="Barry K."/>
            <person name="Grigoriev I.V."/>
            <person name="Crous P."/>
            <person name="Smith M.E."/>
        </authorList>
    </citation>
    <scope>NUCLEOTIDE SEQUENCE</scope>
    <source>
        <strain evidence="1">CBS 109366</strain>
    </source>
</reference>
<feature type="non-terminal residue" evidence="1">
    <location>
        <position position="1"/>
    </location>
</feature>
<dbReference type="EMBL" id="JANBUJ010004367">
    <property type="protein sequence ID" value="KAJ2757627.1"/>
    <property type="molecule type" value="Genomic_DNA"/>
</dbReference>
<organism evidence="1 2">
    <name type="scientific">Coemansia nantahalensis</name>
    <dbReference type="NCBI Taxonomy" id="2789366"/>
    <lineage>
        <taxon>Eukaryota</taxon>
        <taxon>Fungi</taxon>
        <taxon>Fungi incertae sedis</taxon>
        <taxon>Zoopagomycota</taxon>
        <taxon>Kickxellomycotina</taxon>
        <taxon>Kickxellomycetes</taxon>
        <taxon>Kickxellales</taxon>
        <taxon>Kickxellaceae</taxon>
        <taxon>Coemansia</taxon>
    </lineage>
</organism>
<protein>
    <submittedName>
        <fullName evidence="1">Uncharacterized protein</fullName>
    </submittedName>
</protein>
<evidence type="ECO:0000313" key="2">
    <source>
        <dbReference type="Proteomes" id="UP001140234"/>
    </source>
</evidence>
<sequence length="312" mass="33882">AEAATKAQETAPRRKSNAKGWRKDRDPALAAAAAAAAVAQPEEPESPAVRQLRSMCHLVGPRTVQVVALSATASEATSEWMRTRGWMSSEPIRIDNSEGRVVTPRETTHYCLVIEDGTTVRNLRPKDKTRVAAGRPASQGPPAAAAPDQEQVSMMELMAEAAANAMEHLQPPGAVVIFTRSDASTTRFGHVLEKYGIRAQDIMARFDPEIRERIQRRELEERRVFIATEEAARGIDLPDASLVLILDIPKSAASYAHMAGRVSRYGRTGTVLSVVPAGHLGHYESKMRGIFTHLAIQPAPAPFVSDPTPPSD</sequence>
<keyword evidence="2" id="KW-1185">Reference proteome</keyword>
<accession>A0ACC1JIE2</accession>
<name>A0ACC1JIE2_9FUNG</name>
<comment type="caution">
    <text evidence="1">The sequence shown here is derived from an EMBL/GenBank/DDBJ whole genome shotgun (WGS) entry which is preliminary data.</text>
</comment>
<proteinExistence type="predicted"/>